<reference evidence="3" key="1">
    <citation type="submission" date="2017-04" db="EMBL/GenBank/DDBJ databases">
        <authorList>
            <person name="Varghese N."/>
            <person name="Submissions S."/>
        </authorList>
    </citation>
    <scope>NUCLEOTIDE SEQUENCE [LARGE SCALE GENOMIC DNA]</scope>
    <source>
        <strain evidence="3">DSM 44073</strain>
    </source>
</reference>
<evidence type="ECO:0000256" key="1">
    <source>
        <dbReference type="SAM" id="MobiDB-lite"/>
    </source>
</evidence>
<dbReference type="Proteomes" id="UP000192840">
    <property type="component" value="Unassembled WGS sequence"/>
</dbReference>
<accession>A0A1W2DD02</accession>
<dbReference type="STRING" id="40571.SAMN05660733_02891"/>
<gene>
    <name evidence="2" type="ORF">SAMN05660733_02891</name>
</gene>
<protein>
    <submittedName>
        <fullName evidence="2">Uncharacterized protein</fullName>
    </submittedName>
</protein>
<feature type="region of interest" description="Disordered" evidence="1">
    <location>
        <begin position="182"/>
        <end position="238"/>
    </location>
</feature>
<organism evidence="2 3">
    <name type="scientific">Lentzea albidocapillata</name>
    <dbReference type="NCBI Taxonomy" id="40571"/>
    <lineage>
        <taxon>Bacteria</taxon>
        <taxon>Bacillati</taxon>
        <taxon>Actinomycetota</taxon>
        <taxon>Actinomycetes</taxon>
        <taxon>Pseudonocardiales</taxon>
        <taxon>Pseudonocardiaceae</taxon>
        <taxon>Lentzea</taxon>
    </lineage>
</organism>
<sequence length="238" mass="26511">MEFRPVDMPSSEWEEVPPIRIPPGWNPEEWGWQPAFGTYVPDDDKSLELLVRIGEDPTHGWSFVTYNEPGPPDAENGWLLYNPVSVQKNVDDVSDFRVNSVEELQELLTQVQRHGYAEVHADGWTVHAAPTAAMAQDAVEQDHQRRLVHWDVNGNYWAFTDFPIPVPVTGSAPQPTRLAEALDNSPVSRTSPAREASSSGTSLRDVAKRILAAVRPKRGPDHDVAPPQQGLSRGGPQW</sequence>
<dbReference type="RefSeq" id="WP_144065342.1">
    <property type="nucleotide sequence ID" value="NZ_FWYC01000007.1"/>
</dbReference>
<feature type="compositionally biased region" description="Polar residues" evidence="1">
    <location>
        <begin position="185"/>
        <end position="202"/>
    </location>
</feature>
<evidence type="ECO:0000313" key="2">
    <source>
        <dbReference type="EMBL" id="SMC95273.1"/>
    </source>
</evidence>
<evidence type="ECO:0000313" key="3">
    <source>
        <dbReference type="Proteomes" id="UP000192840"/>
    </source>
</evidence>
<name>A0A1W2DD02_9PSEU</name>
<dbReference type="AlphaFoldDB" id="A0A1W2DD02"/>
<dbReference type="OrthoDB" id="5197117at2"/>
<dbReference type="EMBL" id="FWYC01000007">
    <property type="protein sequence ID" value="SMC95273.1"/>
    <property type="molecule type" value="Genomic_DNA"/>
</dbReference>
<proteinExistence type="predicted"/>
<keyword evidence="3" id="KW-1185">Reference proteome</keyword>